<name>B0CT03_LACBS</name>
<keyword evidence="1" id="KW-0472">Membrane</keyword>
<dbReference type="KEGG" id="lbc:LACBIDRAFT_321469"/>
<keyword evidence="3" id="KW-1185">Reference proteome</keyword>
<proteinExistence type="predicted"/>
<evidence type="ECO:0000313" key="2">
    <source>
        <dbReference type="EMBL" id="EDR14420.1"/>
    </source>
</evidence>
<feature type="transmembrane region" description="Helical" evidence="1">
    <location>
        <begin position="36"/>
        <end position="62"/>
    </location>
</feature>
<keyword evidence="1" id="KW-0812">Transmembrane</keyword>
<dbReference type="GeneID" id="6070578"/>
<keyword evidence="1" id="KW-1133">Transmembrane helix</keyword>
<feature type="transmembrane region" description="Helical" evidence="1">
    <location>
        <begin position="12"/>
        <end position="30"/>
    </location>
</feature>
<organism evidence="3">
    <name type="scientific">Laccaria bicolor (strain S238N-H82 / ATCC MYA-4686)</name>
    <name type="common">Bicoloured deceiver</name>
    <name type="synonym">Laccaria laccata var. bicolor</name>
    <dbReference type="NCBI Taxonomy" id="486041"/>
    <lineage>
        <taxon>Eukaryota</taxon>
        <taxon>Fungi</taxon>
        <taxon>Dikarya</taxon>
        <taxon>Basidiomycota</taxon>
        <taxon>Agaricomycotina</taxon>
        <taxon>Agaricomycetes</taxon>
        <taxon>Agaricomycetidae</taxon>
        <taxon>Agaricales</taxon>
        <taxon>Agaricineae</taxon>
        <taxon>Hydnangiaceae</taxon>
        <taxon>Laccaria</taxon>
    </lineage>
</organism>
<dbReference type="EMBL" id="DS547092">
    <property type="protein sequence ID" value="EDR14420.1"/>
    <property type="molecule type" value="Genomic_DNA"/>
</dbReference>
<dbReference type="Proteomes" id="UP000001194">
    <property type="component" value="Unassembled WGS sequence"/>
</dbReference>
<evidence type="ECO:0000256" key="1">
    <source>
        <dbReference type="SAM" id="Phobius"/>
    </source>
</evidence>
<reference evidence="2 3" key="1">
    <citation type="journal article" date="2008" name="Nature">
        <title>The genome of Laccaria bicolor provides insights into mycorrhizal symbiosis.</title>
        <authorList>
            <person name="Martin F."/>
            <person name="Aerts A."/>
            <person name="Ahren D."/>
            <person name="Brun A."/>
            <person name="Danchin E.G.J."/>
            <person name="Duchaussoy F."/>
            <person name="Gibon J."/>
            <person name="Kohler A."/>
            <person name="Lindquist E."/>
            <person name="Pereda V."/>
            <person name="Salamov A."/>
            <person name="Shapiro H.J."/>
            <person name="Wuyts J."/>
            <person name="Blaudez D."/>
            <person name="Buee M."/>
            <person name="Brokstein P."/>
            <person name="Canbaeck B."/>
            <person name="Cohen D."/>
            <person name="Courty P.E."/>
            <person name="Coutinho P.M."/>
            <person name="Delaruelle C."/>
            <person name="Detter J.C."/>
            <person name="Deveau A."/>
            <person name="DiFazio S."/>
            <person name="Duplessis S."/>
            <person name="Fraissinet-Tachet L."/>
            <person name="Lucic E."/>
            <person name="Frey-Klett P."/>
            <person name="Fourrey C."/>
            <person name="Feussner I."/>
            <person name="Gay G."/>
            <person name="Grimwood J."/>
            <person name="Hoegger P.J."/>
            <person name="Jain P."/>
            <person name="Kilaru S."/>
            <person name="Labbe J."/>
            <person name="Lin Y.C."/>
            <person name="Legue V."/>
            <person name="Le Tacon F."/>
            <person name="Marmeisse R."/>
            <person name="Melayah D."/>
            <person name="Montanini B."/>
            <person name="Muratet M."/>
            <person name="Nehls U."/>
            <person name="Niculita-Hirzel H."/>
            <person name="Oudot-Le Secq M.P."/>
            <person name="Peter M."/>
            <person name="Quesneville H."/>
            <person name="Rajashekar B."/>
            <person name="Reich M."/>
            <person name="Rouhier N."/>
            <person name="Schmutz J."/>
            <person name="Yin T."/>
            <person name="Chalot M."/>
            <person name="Henrissat B."/>
            <person name="Kuees U."/>
            <person name="Lucas S."/>
            <person name="Van de Peer Y."/>
            <person name="Podila G.K."/>
            <person name="Polle A."/>
            <person name="Pukkila P.J."/>
            <person name="Richardson P.M."/>
            <person name="Rouze P."/>
            <person name="Sanders I.R."/>
            <person name="Stajich J.E."/>
            <person name="Tunlid A."/>
            <person name="Tuskan G."/>
            <person name="Grigoriev I.V."/>
        </authorList>
    </citation>
    <scope>NUCLEOTIDE SEQUENCE [LARGE SCALE GENOMIC DNA]</scope>
    <source>
        <strain evidence="3">S238N-H82 / ATCC MYA-4686</strain>
    </source>
</reference>
<sequence length="183" mass="19871">MAQISAAIDPGAGCLAAFATSVTWASSALLKTILHLPFYLSGVVVIWRCCCFEWTFGMLFYFGSLPSFRNPFLVFSGPSPVSQISQIGHIVETVYSAGRSLTSSNSLIILPRLEIPKPLKTSPSYILKPSVSSAPFKLAIQKLSSSDVLEKIKTAIEKASHLKSKDQKHALVKIALDNSLRTI</sequence>
<dbReference type="RefSeq" id="XP_001874979.1">
    <property type="nucleotide sequence ID" value="XM_001874944.1"/>
</dbReference>
<accession>B0CT03</accession>
<protein>
    <submittedName>
        <fullName evidence="2">Predicted protein</fullName>
    </submittedName>
</protein>
<evidence type="ECO:0000313" key="3">
    <source>
        <dbReference type="Proteomes" id="UP000001194"/>
    </source>
</evidence>
<dbReference type="InParanoid" id="B0CT03"/>
<dbReference type="AlphaFoldDB" id="B0CT03"/>
<dbReference type="HOGENOM" id="CLU_1475410_0_0_1"/>
<gene>
    <name evidence="2" type="ORF">LACBIDRAFT_321469</name>
</gene>